<reference evidence="2" key="1">
    <citation type="submission" date="2021-03" db="EMBL/GenBank/DDBJ databases">
        <authorList>
            <person name="Tagirdzhanova G."/>
        </authorList>
    </citation>
    <scope>NUCLEOTIDE SEQUENCE</scope>
</reference>
<comment type="caution">
    <text evidence="2">The sequence shown here is derived from an EMBL/GenBank/DDBJ whole genome shotgun (WGS) entry which is preliminary data.</text>
</comment>
<dbReference type="EMBL" id="CAJPDS010000054">
    <property type="protein sequence ID" value="CAF9930069.1"/>
    <property type="molecule type" value="Genomic_DNA"/>
</dbReference>
<organism evidence="2 3">
    <name type="scientific">Heterodermia speciosa</name>
    <dbReference type="NCBI Taxonomy" id="116794"/>
    <lineage>
        <taxon>Eukaryota</taxon>
        <taxon>Fungi</taxon>
        <taxon>Dikarya</taxon>
        <taxon>Ascomycota</taxon>
        <taxon>Pezizomycotina</taxon>
        <taxon>Lecanoromycetes</taxon>
        <taxon>OSLEUM clade</taxon>
        <taxon>Lecanoromycetidae</taxon>
        <taxon>Caliciales</taxon>
        <taxon>Physciaceae</taxon>
        <taxon>Heterodermia</taxon>
    </lineage>
</organism>
<accession>A0A8H3IWR9</accession>
<evidence type="ECO:0000313" key="3">
    <source>
        <dbReference type="Proteomes" id="UP000664521"/>
    </source>
</evidence>
<protein>
    <submittedName>
        <fullName evidence="2">Uncharacterized protein</fullName>
    </submittedName>
</protein>
<name>A0A8H3IWR9_9LECA</name>
<dbReference type="AlphaFoldDB" id="A0A8H3IWR9"/>
<gene>
    <name evidence="2" type="ORF">HETSPECPRED_007532</name>
</gene>
<proteinExistence type="predicted"/>
<evidence type="ECO:0000256" key="1">
    <source>
        <dbReference type="SAM" id="MobiDB-lite"/>
    </source>
</evidence>
<keyword evidence="3" id="KW-1185">Reference proteome</keyword>
<feature type="region of interest" description="Disordered" evidence="1">
    <location>
        <begin position="1"/>
        <end position="21"/>
    </location>
</feature>
<sequence length="191" mass="21621">MSRHHHFPPIPPPSTEPTTTAFRTTDAMPDLNAQIPLKAPIILARQELESLVKMVDSPTYSYNLKDGVSPDDWRREAGYFHKWALEIGAWESGPSAVDMKISRLCQGKHRMYSKDKMIAHELRHLRAEAQKAQRFVGKILPKATGGETLDLELLELYDDIQQCIWSLEDLVKNASAGMAVQEKDKKQGQRA</sequence>
<evidence type="ECO:0000313" key="2">
    <source>
        <dbReference type="EMBL" id="CAF9930069.1"/>
    </source>
</evidence>
<dbReference type="Proteomes" id="UP000664521">
    <property type="component" value="Unassembled WGS sequence"/>
</dbReference>